<evidence type="ECO:0000256" key="4">
    <source>
        <dbReference type="SAM" id="Phobius"/>
    </source>
</evidence>
<feature type="compositionally biased region" description="Polar residues" evidence="3">
    <location>
        <begin position="285"/>
        <end position="299"/>
    </location>
</feature>
<name>A0AAN7MUK2_TRANT</name>
<feature type="transmembrane region" description="Helical" evidence="4">
    <location>
        <begin position="29"/>
        <end position="53"/>
    </location>
</feature>
<dbReference type="Proteomes" id="UP001346149">
    <property type="component" value="Unassembled WGS sequence"/>
</dbReference>
<organism evidence="5 6">
    <name type="scientific">Trapa natans</name>
    <name type="common">Water chestnut</name>
    <dbReference type="NCBI Taxonomy" id="22666"/>
    <lineage>
        <taxon>Eukaryota</taxon>
        <taxon>Viridiplantae</taxon>
        <taxon>Streptophyta</taxon>
        <taxon>Embryophyta</taxon>
        <taxon>Tracheophyta</taxon>
        <taxon>Spermatophyta</taxon>
        <taxon>Magnoliopsida</taxon>
        <taxon>eudicotyledons</taxon>
        <taxon>Gunneridae</taxon>
        <taxon>Pentapetalae</taxon>
        <taxon>rosids</taxon>
        <taxon>malvids</taxon>
        <taxon>Myrtales</taxon>
        <taxon>Lythraceae</taxon>
        <taxon>Trapa</taxon>
    </lineage>
</organism>
<keyword evidence="6" id="KW-1185">Reference proteome</keyword>
<dbReference type="PANTHER" id="PTHR10460:SF10">
    <property type="entry name" value="PROTEIN ABIL3"/>
    <property type="match status" value="1"/>
</dbReference>
<evidence type="ECO:0000256" key="2">
    <source>
        <dbReference type="ARBA" id="ARBA00025223"/>
    </source>
</evidence>
<feature type="region of interest" description="Disordered" evidence="3">
    <location>
        <begin position="284"/>
        <end position="326"/>
    </location>
</feature>
<dbReference type="AlphaFoldDB" id="A0AAN7MUK2"/>
<evidence type="ECO:0000256" key="1">
    <source>
        <dbReference type="ARBA" id="ARBA00010020"/>
    </source>
</evidence>
<gene>
    <name evidence="5" type="ORF">SAY86_000548</name>
</gene>
<keyword evidence="4" id="KW-1133">Transmembrane helix</keyword>
<protein>
    <submittedName>
        <fullName evidence="5">Uncharacterized protein</fullName>
    </submittedName>
</protein>
<comment type="function">
    <text evidence="2">Involved in regulation of actin and microtubule organization. Part of a WAVE complex that activates the Arp2/3 complex.</text>
</comment>
<dbReference type="InterPro" id="IPR028457">
    <property type="entry name" value="ABI"/>
</dbReference>
<keyword evidence="4" id="KW-0812">Transmembrane</keyword>
<dbReference type="Gene3D" id="6.10.140.1620">
    <property type="match status" value="1"/>
</dbReference>
<sequence length="360" mass="40892">MGQEEFDANVELICKVKGGGWHPPGNFHFYMMGFLVGFCLAIMISPMIAYSLCLECTLSRKLQAMASPPLHQNQQITSLSSAAYIMKDDTSPVPIPHEASNYEELSMKETLQFSERLMELKSIKEQLYSAAEHFESSYLKHEQKQTQDNFLSFSSFVNTVDHLGSMSYKVNRLLDEKSDELSTIELPFSCFEQRFRTCQQYINSEGLLPQQSLFIRTPSRHARYIIHGKEFPPSRSCIREHPHAAYVPGPRATEETFMFAKASPNKGSDKRGTSPYRFHLACSPSPVSRVTSPNCSSSNTKRRYPTEPRRSASPRAGAGRDRSDNDLLMYASKNKRMFKALLSMRKPKSGVSLYKFLDDN</sequence>
<proteinExistence type="inferred from homology"/>
<dbReference type="PANTHER" id="PTHR10460">
    <property type="entry name" value="ABL INTERACTOR FAMILY MEMBER"/>
    <property type="match status" value="1"/>
</dbReference>
<evidence type="ECO:0000256" key="3">
    <source>
        <dbReference type="SAM" id="MobiDB-lite"/>
    </source>
</evidence>
<dbReference type="EMBL" id="JAXQNO010000002">
    <property type="protein sequence ID" value="KAK4802345.1"/>
    <property type="molecule type" value="Genomic_DNA"/>
</dbReference>
<evidence type="ECO:0000313" key="6">
    <source>
        <dbReference type="Proteomes" id="UP001346149"/>
    </source>
</evidence>
<accession>A0AAN7MUK2</accession>
<comment type="similarity">
    <text evidence="1">Belongs to the ABI family.</text>
</comment>
<keyword evidence="4" id="KW-0472">Membrane</keyword>
<comment type="caution">
    <text evidence="5">The sequence shown here is derived from an EMBL/GenBank/DDBJ whole genome shotgun (WGS) entry which is preliminary data.</text>
</comment>
<reference evidence="5 6" key="1">
    <citation type="journal article" date="2023" name="Hortic Res">
        <title>Pangenome of water caltrop reveals structural variations and asymmetric subgenome divergence after allopolyploidization.</title>
        <authorList>
            <person name="Zhang X."/>
            <person name="Chen Y."/>
            <person name="Wang L."/>
            <person name="Yuan Y."/>
            <person name="Fang M."/>
            <person name="Shi L."/>
            <person name="Lu R."/>
            <person name="Comes H.P."/>
            <person name="Ma Y."/>
            <person name="Chen Y."/>
            <person name="Huang G."/>
            <person name="Zhou Y."/>
            <person name="Zheng Z."/>
            <person name="Qiu Y."/>
        </authorList>
    </citation>
    <scope>NUCLEOTIDE SEQUENCE [LARGE SCALE GENOMIC DNA]</scope>
    <source>
        <strain evidence="5">F231</strain>
    </source>
</reference>
<evidence type="ECO:0000313" key="5">
    <source>
        <dbReference type="EMBL" id="KAK4802345.1"/>
    </source>
</evidence>